<dbReference type="OrthoDB" id="1808021at2"/>
<protein>
    <submittedName>
        <fullName evidence="1">Purine-nucleoside phosphorylase</fullName>
    </submittedName>
</protein>
<dbReference type="Proteomes" id="UP000199584">
    <property type="component" value="Unassembled WGS sequence"/>
</dbReference>
<evidence type="ECO:0000313" key="1">
    <source>
        <dbReference type="EMBL" id="SFR08736.1"/>
    </source>
</evidence>
<organism evidence="1 2">
    <name type="scientific">Desulfoscipio geothermicus DSM 3669</name>
    <dbReference type="NCBI Taxonomy" id="1121426"/>
    <lineage>
        <taxon>Bacteria</taxon>
        <taxon>Bacillati</taxon>
        <taxon>Bacillota</taxon>
        <taxon>Clostridia</taxon>
        <taxon>Eubacteriales</taxon>
        <taxon>Desulfallaceae</taxon>
        <taxon>Desulfoscipio</taxon>
    </lineage>
</organism>
<dbReference type="AlphaFoldDB" id="A0A1I6DTJ3"/>
<name>A0A1I6DTJ3_9FIRM</name>
<gene>
    <name evidence="1" type="ORF">SAMN05660706_11746</name>
</gene>
<dbReference type="EMBL" id="FOYM01000017">
    <property type="protein sequence ID" value="SFR08736.1"/>
    <property type="molecule type" value="Genomic_DNA"/>
</dbReference>
<reference evidence="2" key="1">
    <citation type="submission" date="2016-10" db="EMBL/GenBank/DDBJ databases">
        <authorList>
            <person name="Varghese N."/>
            <person name="Submissions S."/>
        </authorList>
    </citation>
    <scope>NUCLEOTIDE SEQUENCE [LARGE SCALE GENOMIC DNA]</scope>
    <source>
        <strain evidence="2">DSM 3669</strain>
    </source>
</reference>
<evidence type="ECO:0000313" key="2">
    <source>
        <dbReference type="Proteomes" id="UP000199584"/>
    </source>
</evidence>
<accession>A0A1I6DTJ3</accession>
<sequence length="156" mass="17060">MAKQLLLNRGFENGLLNFYIQGTVSAYRDIAYCGTTSALLLSDPTSIAELSQVVMFLTPGTPVKFSFLTRKFYNEDIQGVSNVRAEVNFFSALGIAIPPGIVIAIRGRDISKTRWNYYEEYGEVPLGTVAAQMVIRLELPTSGTSGLLVDNLSLVA</sequence>
<dbReference type="RefSeq" id="WP_092484068.1">
    <property type="nucleotide sequence ID" value="NZ_FOYM01000017.1"/>
</dbReference>
<proteinExistence type="predicted"/>
<keyword evidence="2" id="KW-1185">Reference proteome</keyword>
<dbReference type="Gene3D" id="2.60.120.260">
    <property type="entry name" value="Galactose-binding domain-like"/>
    <property type="match status" value="1"/>
</dbReference>